<dbReference type="InParanoid" id="K0KDI1"/>
<dbReference type="GO" id="GO:0004674">
    <property type="term" value="F:protein serine/threonine kinase activity"/>
    <property type="evidence" value="ECO:0007669"/>
    <property type="project" value="UniProtKB-KW"/>
</dbReference>
<feature type="compositionally biased region" description="Basic residues" evidence="9">
    <location>
        <begin position="53"/>
        <end position="66"/>
    </location>
</feature>
<feature type="compositionally biased region" description="Basic and acidic residues" evidence="9">
    <location>
        <begin position="84"/>
        <end position="96"/>
    </location>
</feature>
<feature type="region of interest" description="Disordered" evidence="9">
    <location>
        <begin position="1"/>
        <end position="128"/>
    </location>
</feature>
<evidence type="ECO:0000256" key="1">
    <source>
        <dbReference type="ARBA" id="ARBA00012513"/>
    </source>
</evidence>
<dbReference type="PROSITE" id="PS50011">
    <property type="entry name" value="PROTEIN_KINASE_DOM"/>
    <property type="match status" value="1"/>
</dbReference>
<proteinExistence type="predicted"/>
<feature type="domain" description="Protein kinase" evidence="10">
    <location>
        <begin position="270"/>
        <end position="575"/>
    </location>
</feature>
<evidence type="ECO:0000259" key="10">
    <source>
        <dbReference type="PROSITE" id="PS50011"/>
    </source>
</evidence>
<dbReference type="EC" id="2.7.11.1" evidence="1"/>
<keyword evidence="6" id="KW-0067">ATP-binding</keyword>
<keyword evidence="2" id="KW-0723">Serine/threonine-protein kinase</keyword>
<evidence type="ECO:0000256" key="5">
    <source>
        <dbReference type="ARBA" id="ARBA00022777"/>
    </source>
</evidence>
<dbReference type="PROSITE" id="PS00108">
    <property type="entry name" value="PROTEIN_KINASE_ST"/>
    <property type="match status" value="1"/>
</dbReference>
<feature type="region of interest" description="Disordered" evidence="9">
    <location>
        <begin position="153"/>
        <end position="177"/>
    </location>
</feature>
<dbReference type="STRING" id="1206466.K0KDI1"/>
<evidence type="ECO:0000256" key="8">
    <source>
        <dbReference type="ARBA" id="ARBA00048679"/>
    </source>
</evidence>
<sequence>MTTSRNTSPNQGVSNGVNGHSSTPITDQPQVPLPEELRSQLPTNSRTSSSNGSHHKRNFLKKVFHHEKKDKEQPKQGKRSSTIHRSETHSQEHREIPQISQPKRSNTAQHLTDGSVQGKIPTNNKNPFLISKNNASSASIALYKDDANHGNAGIDVAGSRDKPPQLPTTSSSKNGIYIPANPEGMSVSRAASFNNRAALGSKAGYGNPYGQGSNASTNHISGASTTGGSMVNSDDEHVLLPIPVQDPNNYLPDEYKQPTISVHDDYIIPEKNTKRLGDGGSSVVFIITSKKNGKQYAYKNFTMVNHETPEEFYKRAAKEYIIARRLSENKHVVGCYQLMKSSSTTNIQRGWGFVLEFCKGGDLFSLISRTGWKQYPIAEKYCIFKQITRGLKFIHSQGIVHRDLKPENCLVMEDGCIKLTDFGVAEYGLQDPNDLNSPIKLLTTYVGSPPYVSPEVMELKGTPTSAPKAVQYDGFKLDIWALGVLLYCMVHQGNPFVTSNSSDGAYRDFVSSYITYCQSNPQFKTGGDKTHGPGPEFRYAKDYLCTGGARVGWRLLDPSPKTRISLDAVMEDPWFKSIETCIQEDEDDSSFEPKFIIPDSRISSFESGSTSQSKSMLDFSPPEKKSSFNQSATSSGKSSPLVKPKSMLDFNDVAPQSEQLPPLEEVDHEETHSSQLELNIEPKKTITNDKTVPEDSEVFYEASEENSPKLSPKNEPIPQIPNNSSYNITSIPNGSQSSIPRAGSFSSLVSKNSNTSIHGKKKRHHHLDITNVQNHGHGSSVKLGMR</sequence>
<organism evidence="11 12">
    <name type="scientific">Wickerhamomyces ciferrii (strain ATCC 14091 / BCRC 22168 / CBS 111 / JCM 3599 / NBRC 0793 / NRRL Y-1031 F-60-10)</name>
    <name type="common">Yeast</name>
    <name type="synonym">Pichia ciferrii</name>
    <dbReference type="NCBI Taxonomy" id="1206466"/>
    <lineage>
        <taxon>Eukaryota</taxon>
        <taxon>Fungi</taxon>
        <taxon>Dikarya</taxon>
        <taxon>Ascomycota</taxon>
        <taxon>Saccharomycotina</taxon>
        <taxon>Saccharomycetes</taxon>
        <taxon>Phaffomycetales</taxon>
        <taxon>Wickerhamomycetaceae</taxon>
        <taxon>Wickerhamomyces</taxon>
    </lineage>
</organism>
<evidence type="ECO:0000256" key="9">
    <source>
        <dbReference type="SAM" id="MobiDB-lite"/>
    </source>
</evidence>
<comment type="catalytic activity">
    <reaction evidence="7">
        <text>L-threonyl-[protein] + ATP = O-phospho-L-threonyl-[protein] + ADP + H(+)</text>
        <dbReference type="Rhea" id="RHEA:46608"/>
        <dbReference type="Rhea" id="RHEA-COMP:11060"/>
        <dbReference type="Rhea" id="RHEA-COMP:11605"/>
        <dbReference type="ChEBI" id="CHEBI:15378"/>
        <dbReference type="ChEBI" id="CHEBI:30013"/>
        <dbReference type="ChEBI" id="CHEBI:30616"/>
        <dbReference type="ChEBI" id="CHEBI:61977"/>
        <dbReference type="ChEBI" id="CHEBI:456216"/>
        <dbReference type="EC" id="2.7.11.1"/>
    </reaction>
</comment>
<feature type="compositionally biased region" description="Basic and acidic residues" evidence="9">
    <location>
        <begin position="680"/>
        <end position="693"/>
    </location>
</feature>
<feature type="compositionally biased region" description="Polar residues" evidence="9">
    <location>
        <begin position="98"/>
        <end position="126"/>
    </location>
</feature>
<keyword evidence="5 11" id="KW-0418">Kinase</keyword>
<dbReference type="FunCoup" id="K0KDI1">
    <property type="interactions" value="297"/>
</dbReference>
<dbReference type="Pfam" id="PF00069">
    <property type="entry name" value="Pkinase"/>
    <property type="match status" value="1"/>
</dbReference>
<feature type="compositionally biased region" description="Polar residues" evidence="9">
    <location>
        <begin position="720"/>
        <end position="741"/>
    </location>
</feature>
<dbReference type="Gene3D" id="1.10.510.10">
    <property type="entry name" value="Transferase(Phosphotransferase) domain 1"/>
    <property type="match status" value="1"/>
</dbReference>
<dbReference type="eggNOG" id="KOG0583">
    <property type="taxonomic scope" value="Eukaryota"/>
</dbReference>
<comment type="caution">
    <text evidence="11">The sequence shown here is derived from an EMBL/GenBank/DDBJ whole genome shotgun (WGS) entry which is preliminary data.</text>
</comment>
<dbReference type="EMBL" id="CAIF01000070">
    <property type="protein sequence ID" value="CCH43175.1"/>
    <property type="molecule type" value="Genomic_DNA"/>
</dbReference>
<dbReference type="Proteomes" id="UP000009328">
    <property type="component" value="Unassembled WGS sequence"/>
</dbReference>
<gene>
    <name evidence="11" type="ORF">BN7_2722</name>
</gene>
<dbReference type="PANTHER" id="PTHR43895">
    <property type="entry name" value="CALCIUM/CALMODULIN-DEPENDENT PROTEIN KINASE KINASE-RELATED"/>
    <property type="match status" value="1"/>
</dbReference>
<dbReference type="SMART" id="SM00220">
    <property type="entry name" value="S_TKc"/>
    <property type="match status" value="1"/>
</dbReference>
<dbReference type="GO" id="GO:0007165">
    <property type="term" value="P:signal transduction"/>
    <property type="evidence" value="ECO:0007669"/>
    <property type="project" value="TreeGrafter"/>
</dbReference>
<keyword evidence="12" id="KW-1185">Reference proteome</keyword>
<feature type="region of interest" description="Disordered" evidence="9">
    <location>
        <begin position="602"/>
        <end position="645"/>
    </location>
</feature>
<evidence type="ECO:0000313" key="11">
    <source>
        <dbReference type="EMBL" id="CCH43175.1"/>
    </source>
</evidence>
<feature type="compositionally biased region" description="Polar residues" evidence="9">
    <location>
        <begin position="1"/>
        <end position="29"/>
    </location>
</feature>
<feature type="compositionally biased region" description="Polar residues" evidence="9">
    <location>
        <begin position="602"/>
        <end position="615"/>
    </location>
</feature>
<evidence type="ECO:0000256" key="6">
    <source>
        <dbReference type="ARBA" id="ARBA00022840"/>
    </source>
</evidence>
<keyword evidence="4" id="KW-0547">Nucleotide-binding</keyword>
<evidence type="ECO:0000313" key="12">
    <source>
        <dbReference type="Proteomes" id="UP000009328"/>
    </source>
</evidence>
<evidence type="ECO:0000256" key="7">
    <source>
        <dbReference type="ARBA" id="ARBA00047899"/>
    </source>
</evidence>
<reference evidence="11 12" key="1">
    <citation type="journal article" date="2012" name="Eukaryot. Cell">
        <title>Draft genome sequence of Wickerhamomyces ciferrii NRRL Y-1031 F-60-10.</title>
        <authorList>
            <person name="Schneider J."/>
            <person name="Andrea H."/>
            <person name="Blom J."/>
            <person name="Jaenicke S."/>
            <person name="Ruckert C."/>
            <person name="Schorsch C."/>
            <person name="Szczepanowski R."/>
            <person name="Farwick M."/>
            <person name="Goesmann A."/>
            <person name="Puhler A."/>
            <person name="Schaffer S."/>
            <person name="Tauch A."/>
            <person name="Kohler T."/>
            <person name="Brinkrolf K."/>
        </authorList>
    </citation>
    <scope>NUCLEOTIDE SEQUENCE [LARGE SCALE GENOMIC DNA]</scope>
    <source>
        <strain evidence="12">ATCC 14091 / BCRC 22168 / CBS 111 / JCM 3599 / NBRC 0793 / NRRL Y-1031 F-60-10</strain>
    </source>
</reference>
<feature type="compositionally biased region" description="Acidic residues" evidence="9">
    <location>
        <begin position="694"/>
        <end position="704"/>
    </location>
</feature>
<dbReference type="GO" id="GO:0005524">
    <property type="term" value="F:ATP binding"/>
    <property type="evidence" value="ECO:0007669"/>
    <property type="project" value="UniProtKB-KW"/>
</dbReference>
<feature type="compositionally biased region" description="Polar residues" evidence="9">
    <location>
        <begin position="40"/>
        <end position="52"/>
    </location>
</feature>
<feature type="compositionally biased region" description="Polar residues" evidence="9">
    <location>
        <begin position="627"/>
        <end position="638"/>
    </location>
</feature>
<dbReference type="GO" id="GO:0106310">
    <property type="term" value="F:protein serine kinase activity"/>
    <property type="evidence" value="ECO:0007669"/>
    <property type="project" value="RHEA"/>
</dbReference>
<evidence type="ECO:0000256" key="4">
    <source>
        <dbReference type="ARBA" id="ARBA00022741"/>
    </source>
</evidence>
<comment type="catalytic activity">
    <reaction evidence="8">
        <text>L-seryl-[protein] + ATP = O-phospho-L-seryl-[protein] + ADP + H(+)</text>
        <dbReference type="Rhea" id="RHEA:17989"/>
        <dbReference type="Rhea" id="RHEA-COMP:9863"/>
        <dbReference type="Rhea" id="RHEA-COMP:11604"/>
        <dbReference type="ChEBI" id="CHEBI:15378"/>
        <dbReference type="ChEBI" id="CHEBI:29999"/>
        <dbReference type="ChEBI" id="CHEBI:30616"/>
        <dbReference type="ChEBI" id="CHEBI:83421"/>
        <dbReference type="ChEBI" id="CHEBI:456216"/>
        <dbReference type="EC" id="2.7.11.1"/>
    </reaction>
</comment>
<keyword evidence="3 11" id="KW-0808">Transferase</keyword>
<dbReference type="HOGENOM" id="CLU_009275_1_1_1"/>
<dbReference type="SUPFAM" id="SSF56112">
    <property type="entry name" value="Protein kinase-like (PK-like)"/>
    <property type="match status" value="1"/>
</dbReference>
<evidence type="ECO:0000256" key="2">
    <source>
        <dbReference type="ARBA" id="ARBA00022527"/>
    </source>
</evidence>
<feature type="region of interest" description="Disordered" evidence="9">
    <location>
        <begin position="664"/>
        <end position="741"/>
    </location>
</feature>
<protein>
    <recommendedName>
        <fullName evidence="1">non-specific serine/threonine protein kinase</fullName>
        <ecNumber evidence="1">2.7.11.1</ecNumber>
    </recommendedName>
</protein>
<dbReference type="InterPro" id="IPR008271">
    <property type="entry name" value="Ser/Thr_kinase_AS"/>
</dbReference>
<accession>K0KDI1</accession>
<dbReference type="InterPro" id="IPR011009">
    <property type="entry name" value="Kinase-like_dom_sf"/>
</dbReference>
<name>K0KDI1_WICCF</name>
<dbReference type="InterPro" id="IPR000719">
    <property type="entry name" value="Prot_kinase_dom"/>
</dbReference>
<dbReference type="PANTHER" id="PTHR43895:SF32">
    <property type="entry name" value="SERINE_THREONINE-PROTEIN KINASE CHK1"/>
    <property type="match status" value="1"/>
</dbReference>
<dbReference type="AlphaFoldDB" id="K0KDI1"/>
<evidence type="ECO:0000256" key="3">
    <source>
        <dbReference type="ARBA" id="ARBA00022679"/>
    </source>
</evidence>